<dbReference type="InterPro" id="IPR059231">
    <property type="entry name" value="Leader_pinensin"/>
</dbReference>
<dbReference type="RefSeq" id="WP_170033718.1">
    <property type="nucleotide sequence ID" value="NZ_JABDTL010000001.1"/>
</dbReference>
<protein>
    <submittedName>
        <fullName evidence="1">Uncharacterized protein</fullName>
    </submittedName>
</protein>
<sequence>MKKLALKLNDLQVESFETNLVEAERGTVEAHATDGVCSGLQCTGMLKTCAFTCEASCETHVCSC</sequence>
<gene>
    <name evidence="1" type="ORF">HNQ61_002740</name>
</gene>
<organism evidence="1 2">
    <name type="scientific">Longimicrobium terrae</name>
    <dbReference type="NCBI Taxonomy" id="1639882"/>
    <lineage>
        <taxon>Bacteria</taxon>
        <taxon>Pseudomonadati</taxon>
        <taxon>Gemmatimonadota</taxon>
        <taxon>Longimicrobiia</taxon>
        <taxon>Longimicrobiales</taxon>
        <taxon>Longimicrobiaceae</taxon>
        <taxon>Longimicrobium</taxon>
    </lineage>
</organism>
<name>A0A841GZG1_9BACT</name>
<proteinExistence type="predicted"/>
<dbReference type="Proteomes" id="UP000582837">
    <property type="component" value="Unassembled WGS sequence"/>
</dbReference>
<dbReference type="AlphaFoldDB" id="A0A841GZG1"/>
<evidence type="ECO:0000313" key="1">
    <source>
        <dbReference type="EMBL" id="MBB6071116.1"/>
    </source>
</evidence>
<accession>A0A841GZG1</accession>
<dbReference type="EMBL" id="JACHIA010000007">
    <property type="protein sequence ID" value="MBB6071116.1"/>
    <property type="molecule type" value="Genomic_DNA"/>
</dbReference>
<evidence type="ECO:0000313" key="2">
    <source>
        <dbReference type="Proteomes" id="UP000582837"/>
    </source>
</evidence>
<reference evidence="1 2" key="1">
    <citation type="submission" date="2020-08" db="EMBL/GenBank/DDBJ databases">
        <title>Genomic Encyclopedia of Type Strains, Phase IV (KMG-IV): sequencing the most valuable type-strain genomes for metagenomic binning, comparative biology and taxonomic classification.</title>
        <authorList>
            <person name="Goeker M."/>
        </authorList>
    </citation>
    <scope>NUCLEOTIDE SEQUENCE [LARGE SCALE GENOMIC DNA]</scope>
    <source>
        <strain evidence="1 2">DSM 29007</strain>
    </source>
</reference>
<comment type="caution">
    <text evidence="1">The sequence shown here is derived from an EMBL/GenBank/DDBJ whole genome shotgun (WGS) entry which is preliminary data.</text>
</comment>
<keyword evidence="2" id="KW-1185">Reference proteome</keyword>
<dbReference type="NCBIfam" id="NF038180">
    <property type="entry name" value="leader_pinensin"/>
    <property type="match status" value="1"/>
</dbReference>